<keyword evidence="3" id="KW-1185">Reference proteome</keyword>
<sequence length="62" mass="7031">MLEAGKLSRASSSQCLKAKEIQSRSRTESEMVEARSKWPRGFFSDRSSLRPGRCEFFPFAGD</sequence>
<gene>
    <name evidence="2" type="ORF">HPP92_000357</name>
</gene>
<accession>A0A835RP10</accession>
<proteinExistence type="predicted"/>
<comment type="caution">
    <text evidence="2">The sequence shown here is derived from an EMBL/GenBank/DDBJ whole genome shotgun (WGS) entry which is preliminary data.</text>
</comment>
<organism evidence="2 3">
    <name type="scientific">Vanilla planifolia</name>
    <name type="common">Vanilla</name>
    <dbReference type="NCBI Taxonomy" id="51239"/>
    <lineage>
        <taxon>Eukaryota</taxon>
        <taxon>Viridiplantae</taxon>
        <taxon>Streptophyta</taxon>
        <taxon>Embryophyta</taxon>
        <taxon>Tracheophyta</taxon>
        <taxon>Spermatophyta</taxon>
        <taxon>Magnoliopsida</taxon>
        <taxon>Liliopsida</taxon>
        <taxon>Asparagales</taxon>
        <taxon>Orchidaceae</taxon>
        <taxon>Vanilloideae</taxon>
        <taxon>Vanilleae</taxon>
        <taxon>Vanilla</taxon>
    </lineage>
</organism>
<protein>
    <submittedName>
        <fullName evidence="2">Uncharacterized protein</fullName>
    </submittedName>
</protein>
<dbReference type="Proteomes" id="UP000636800">
    <property type="component" value="Chromosome 1"/>
</dbReference>
<evidence type="ECO:0000256" key="1">
    <source>
        <dbReference type="SAM" id="MobiDB-lite"/>
    </source>
</evidence>
<name>A0A835RP10_VANPL</name>
<dbReference type="AlphaFoldDB" id="A0A835RP10"/>
<feature type="compositionally biased region" description="Basic and acidic residues" evidence="1">
    <location>
        <begin position="17"/>
        <end position="32"/>
    </location>
</feature>
<reference evidence="2 3" key="1">
    <citation type="journal article" date="2020" name="Nat. Food">
        <title>A phased Vanilla planifolia genome enables genetic improvement of flavour and production.</title>
        <authorList>
            <person name="Hasing T."/>
            <person name="Tang H."/>
            <person name="Brym M."/>
            <person name="Khazi F."/>
            <person name="Huang T."/>
            <person name="Chambers A.H."/>
        </authorList>
    </citation>
    <scope>NUCLEOTIDE SEQUENCE [LARGE SCALE GENOMIC DNA]</scope>
    <source>
        <tissue evidence="2">Leaf</tissue>
    </source>
</reference>
<evidence type="ECO:0000313" key="2">
    <source>
        <dbReference type="EMBL" id="KAG0495666.1"/>
    </source>
</evidence>
<evidence type="ECO:0000313" key="3">
    <source>
        <dbReference type="Proteomes" id="UP000636800"/>
    </source>
</evidence>
<feature type="region of interest" description="Disordered" evidence="1">
    <location>
        <begin position="1"/>
        <end position="32"/>
    </location>
</feature>
<dbReference type="EMBL" id="JADCNL010000001">
    <property type="protein sequence ID" value="KAG0495666.1"/>
    <property type="molecule type" value="Genomic_DNA"/>
</dbReference>
<dbReference type="OrthoDB" id="6428174at2759"/>